<evidence type="ECO:0000256" key="4">
    <source>
        <dbReference type="RuleBase" id="RU369096"/>
    </source>
</evidence>
<dbReference type="GO" id="GO:0000398">
    <property type="term" value="P:mRNA splicing, via spliceosome"/>
    <property type="evidence" value="ECO:0007669"/>
    <property type="project" value="UniProtKB-UniRule"/>
</dbReference>
<feature type="region of interest" description="Disordered" evidence="5">
    <location>
        <begin position="131"/>
        <end position="151"/>
    </location>
</feature>
<dbReference type="AlphaFoldDB" id="A0A6A6DE25"/>
<evidence type="ECO:0000256" key="3">
    <source>
        <dbReference type="ARBA" id="ARBA00023242"/>
    </source>
</evidence>
<evidence type="ECO:0000256" key="2">
    <source>
        <dbReference type="ARBA" id="ARBA00008576"/>
    </source>
</evidence>
<name>A0A6A6DE25_9PEZI</name>
<feature type="region of interest" description="Disordered" evidence="5">
    <location>
        <begin position="22"/>
        <end position="52"/>
    </location>
</feature>
<accession>A0A6A6DE25</accession>
<dbReference type="EMBL" id="ML994703">
    <property type="protein sequence ID" value="KAF2176708.1"/>
    <property type="molecule type" value="Genomic_DNA"/>
</dbReference>
<dbReference type="Pfam" id="PF12656">
    <property type="entry name" value="G-patch_2"/>
    <property type="match status" value="1"/>
</dbReference>
<keyword evidence="4" id="KW-0508">mRNA splicing</keyword>
<dbReference type="PANTHER" id="PTHR15818:SF2">
    <property type="entry name" value="G-PATCH DOMAIN AND KOW MOTIFS-CONTAINING PROTEIN"/>
    <property type="match status" value="1"/>
</dbReference>
<feature type="compositionally biased region" description="Basic and acidic residues" evidence="5">
    <location>
        <begin position="339"/>
        <end position="449"/>
    </location>
</feature>
<dbReference type="Proteomes" id="UP000800200">
    <property type="component" value="Unassembled WGS sequence"/>
</dbReference>
<keyword evidence="4" id="KW-0507">mRNA processing</keyword>
<organism evidence="7 8">
    <name type="scientific">Zopfia rhizophila CBS 207.26</name>
    <dbReference type="NCBI Taxonomy" id="1314779"/>
    <lineage>
        <taxon>Eukaryota</taxon>
        <taxon>Fungi</taxon>
        <taxon>Dikarya</taxon>
        <taxon>Ascomycota</taxon>
        <taxon>Pezizomycotina</taxon>
        <taxon>Dothideomycetes</taxon>
        <taxon>Dothideomycetes incertae sedis</taxon>
        <taxon>Zopfiaceae</taxon>
        <taxon>Zopfia</taxon>
    </lineage>
</organism>
<protein>
    <recommendedName>
        <fullName evidence="4">Pre-mRNA-splicing factor</fullName>
    </recommendedName>
</protein>
<feature type="compositionally biased region" description="Basic and acidic residues" evidence="5">
    <location>
        <begin position="140"/>
        <end position="151"/>
    </location>
</feature>
<evidence type="ECO:0000259" key="6">
    <source>
        <dbReference type="PROSITE" id="PS50174"/>
    </source>
</evidence>
<evidence type="ECO:0000256" key="1">
    <source>
        <dbReference type="ARBA" id="ARBA00004123"/>
    </source>
</evidence>
<dbReference type="PROSITE" id="PS50174">
    <property type="entry name" value="G_PATCH"/>
    <property type="match status" value="1"/>
</dbReference>
<gene>
    <name evidence="7" type="ORF">K469DRAFT_742861</name>
</gene>
<keyword evidence="4" id="KW-0747">Spliceosome</keyword>
<feature type="domain" description="G-patch" evidence="6">
    <location>
        <begin position="201"/>
        <end position="248"/>
    </location>
</feature>
<dbReference type="PANTHER" id="PTHR15818">
    <property type="entry name" value="G PATCH AND KOW-CONTAINING"/>
    <property type="match status" value="1"/>
</dbReference>
<dbReference type="GO" id="GO:0005681">
    <property type="term" value="C:spliceosomal complex"/>
    <property type="evidence" value="ECO:0007669"/>
    <property type="project" value="UniProtKB-UniRule"/>
</dbReference>
<dbReference type="InterPro" id="IPR000467">
    <property type="entry name" value="G_patch_dom"/>
</dbReference>
<comment type="similarity">
    <text evidence="2 4">Belongs to the SPP2 family.</text>
</comment>
<dbReference type="OrthoDB" id="5577072at2759"/>
<feature type="compositionally biased region" description="Basic and acidic residues" evidence="5">
    <location>
        <begin position="278"/>
        <end position="295"/>
    </location>
</feature>
<proteinExistence type="inferred from homology"/>
<evidence type="ECO:0000313" key="8">
    <source>
        <dbReference type="Proteomes" id="UP000800200"/>
    </source>
</evidence>
<feature type="compositionally biased region" description="Basic and acidic residues" evidence="5">
    <location>
        <begin position="303"/>
        <end position="326"/>
    </location>
</feature>
<feature type="region of interest" description="Disordered" evidence="5">
    <location>
        <begin position="254"/>
        <end position="449"/>
    </location>
</feature>
<keyword evidence="8" id="KW-1185">Reference proteome</keyword>
<comment type="function">
    <text evidence="4">Involved in spliceosome maturation and the first step of pre-mRNA splicing.</text>
</comment>
<sequence>MAALKPAGFKLSLAGKKNDKTAKFSAATLTERPRSALDEEEPEDTNKSVEISGWDALNGGAVDLSTKKEGVSLPTIQSLPNRNWRDEARRIKGAKQNGVQNINVGKGNSEKYKESNIAYGLTVVDKTQSTSSRSASLDVNMREPEEKDEDTLAREALLAEARGERKQDDDLVIYSEAQAFKDGYAEAPDAPDEAAYERVKIEDFGRALLRGMGWKDGDEVGRNRSSAPAKPRKVERRAALLGIGAKEEAAAGIELGEWGKGAKGKRKVDQAYNPVALRNKETGEILTEEELKAKMEQQQLLQEDNRTEQRRKRSPDSRNDYRSERSSRRHKHDYDEDDRDHRLRKDHESEKYRDNKYRERDRDRNRDRARDKDRGRHRDKDRDRDCEYDSRHRSSRRDRRERSTSSDERRKRKRRDYDDDRDRLSRRGDRDRDREKYESPSRRRREEVY</sequence>
<keyword evidence="3 4" id="KW-0539">Nucleus</keyword>
<reference evidence="7" key="1">
    <citation type="journal article" date="2020" name="Stud. Mycol.">
        <title>101 Dothideomycetes genomes: a test case for predicting lifestyles and emergence of pathogens.</title>
        <authorList>
            <person name="Haridas S."/>
            <person name="Albert R."/>
            <person name="Binder M."/>
            <person name="Bloem J."/>
            <person name="Labutti K."/>
            <person name="Salamov A."/>
            <person name="Andreopoulos B."/>
            <person name="Baker S."/>
            <person name="Barry K."/>
            <person name="Bills G."/>
            <person name="Bluhm B."/>
            <person name="Cannon C."/>
            <person name="Castanera R."/>
            <person name="Culley D."/>
            <person name="Daum C."/>
            <person name="Ezra D."/>
            <person name="Gonzalez J."/>
            <person name="Henrissat B."/>
            <person name="Kuo A."/>
            <person name="Liang C."/>
            <person name="Lipzen A."/>
            <person name="Lutzoni F."/>
            <person name="Magnuson J."/>
            <person name="Mondo S."/>
            <person name="Nolan M."/>
            <person name="Ohm R."/>
            <person name="Pangilinan J."/>
            <person name="Park H.-J."/>
            <person name="Ramirez L."/>
            <person name="Alfaro M."/>
            <person name="Sun H."/>
            <person name="Tritt A."/>
            <person name="Yoshinaga Y."/>
            <person name="Zwiers L.-H."/>
            <person name="Turgeon B."/>
            <person name="Goodwin S."/>
            <person name="Spatafora J."/>
            <person name="Crous P."/>
            <person name="Grigoriev I."/>
        </authorList>
    </citation>
    <scope>NUCLEOTIDE SEQUENCE</scope>
    <source>
        <strain evidence="7">CBS 207.26</strain>
    </source>
</reference>
<feature type="region of interest" description="Disordered" evidence="5">
    <location>
        <begin position="215"/>
        <end position="234"/>
    </location>
</feature>
<dbReference type="GO" id="GO:0003676">
    <property type="term" value="F:nucleic acid binding"/>
    <property type="evidence" value="ECO:0007669"/>
    <property type="project" value="InterPro"/>
</dbReference>
<evidence type="ECO:0000313" key="7">
    <source>
        <dbReference type="EMBL" id="KAF2176708.1"/>
    </source>
</evidence>
<dbReference type="InterPro" id="IPR026822">
    <property type="entry name" value="Spp2/MOS2_G-patch"/>
</dbReference>
<comment type="subcellular location">
    <subcellularLocation>
        <location evidence="1 4">Nucleus</location>
    </subcellularLocation>
</comment>
<evidence type="ECO:0000256" key="5">
    <source>
        <dbReference type="SAM" id="MobiDB-lite"/>
    </source>
</evidence>
<dbReference type="InterPro" id="IPR045166">
    <property type="entry name" value="Spp2-like"/>
</dbReference>